<sequence length="134" mass="15026">MRRATKTHQSSLGDKLHLFGILLAELLLGEPIDLQADLRANIKSTTANIYWILSKDVSANAASAVHFCFQSSGNGKWDTTKDELANEQRAELVYNELEPVKKHYETIRGHCKTQSKYVDDVFLFAQDHADGAFS</sequence>
<comment type="caution">
    <text evidence="1">The sequence shown here is derived from an EMBL/GenBank/DDBJ whole genome shotgun (WGS) entry which is preliminary data.</text>
</comment>
<dbReference type="EMBL" id="JAPWDO010000007">
    <property type="protein sequence ID" value="KAJ5462433.1"/>
    <property type="molecule type" value="Genomic_DNA"/>
</dbReference>
<keyword evidence="2" id="KW-1185">Reference proteome</keyword>
<evidence type="ECO:0000313" key="2">
    <source>
        <dbReference type="Proteomes" id="UP001147760"/>
    </source>
</evidence>
<gene>
    <name evidence="1" type="ORF">N7530_010638</name>
</gene>
<reference evidence="1" key="2">
    <citation type="journal article" date="2023" name="IMA Fungus">
        <title>Comparative genomic study of the Penicillium genus elucidates a diverse pangenome and 15 lateral gene transfer events.</title>
        <authorList>
            <person name="Petersen C."/>
            <person name="Sorensen T."/>
            <person name="Nielsen M.R."/>
            <person name="Sondergaard T.E."/>
            <person name="Sorensen J.L."/>
            <person name="Fitzpatrick D.A."/>
            <person name="Frisvad J.C."/>
            <person name="Nielsen K.L."/>
        </authorList>
    </citation>
    <scope>NUCLEOTIDE SEQUENCE</scope>
    <source>
        <strain evidence="1">IBT 17660</strain>
    </source>
</reference>
<protein>
    <submittedName>
        <fullName evidence="1">Collagen triple helix repeat (20 copies) domain-containing protein</fullName>
    </submittedName>
</protein>
<dbReference type="AlphaFoldDB" id="A0A9W9WHS6"/>
<proteinExistence type="predicted"/>
<name>A0A9W9WHS6_9EURO</name>
<reference evidence="1" key="1">
    <citation type="submission" date="2022-12" db="EMBL/GenBank/DDBJ databases">
        <authorList>
            <person name="Petersen C."/>
        </authorList>
    </citation>
    <scope>NUCLEOTIDE SEQUENCE</scope>
    <source>
        <strain evidence="1">IBT 17660</strain>
    </source>
</reference>
<evidence type="ECO:0000313" key="1">
    <source>
        <dbReference type="EMBL" id="KAJ5462433.1"/>
    </source>
</evidence>
<organism evidence="1 2">
    <name type="scientific">Penicillium desertorum</name>
    <dbReference type="NCBI Taxonomy" id="1303715"/>
    <lineage>
        <taxon>Eukaryota</taxon>
        <taxon>Fungi</taxon>
        <taxon>Dikarya</taxon>
        <taxon>Ascomycota</taxon>
        <taxon>Pezizomycotina</taxon>
        <taxon>Eurotiomycetes</taxon>
        <taxon>Eurotiomycetidae</taxon>
        <taxon>Eurotiales</taxon>
        <taxon>Aspergillaceae</taxon>
        <taxon>Penicillium</taxon>
    </lineage>
</organism>
<keyword evidence="1" id="KW-0176">Collagen</keyword>
<dbReference type="Proteomes" id="UP001147760">
    <property type="component" value="Unassembled WGS sequence"/>
</dbReference>
<accession>A0A9W9WHS6</accession>